<feature type="region of interest" description="Disordered" evidence="1">
    <location>
        <begin position="174"/>
        <end position="195"/>
    </location>
</feature>
<sequence>MPSQQQFKTQTSKIPYEGPTRYEILHLIIRYNAAHHDLDHIKAVGLTDIDKAAVESFITLDQERLFQHNPLDAELNLLIRDIQQAKQISTYKDCNRINWERLMEGTKTLKMMKQVTQDRGFDGLAKYAGVDLDQRKRANKRDSEKQLAKKKSNAELNKRVQAEAQMLPARGLGGKQIRKTQSHAEIRTPKRYEDDATRQDGLFMWRNNDEVRKRGSKSGFSDRDFGMPVWMFPKCAEEDSFTKKRAKGRSPSPVPRPAQPEAKRDDGRPTTPGPAKLQKPNHKVPIPTNGTAYQIEGHLAVPNDHIRPKSPVHYQQRPKNPSPPQRVKSNVWAPKRSTVFQQQVKTYVPGPTKHTVYQLPAKPPAALYHQQARENAPRPKSPTPQQYIRLNTLGNLNRPKSNANLRQTAAVNDPTKDPGNKAMYNKRPRVVTEIKDLRMQKAHEEAIRLASEIRKMD</sequence>
<feature type="region of interest" description="Disordered" evidence="1">
    <location>
        <begin position="303"/>
        <end position="329"/>
    </location>
</feature>
<evidence type="ECO:0000313" key="3">
    <source>
        <dbReference type="Proteomes" id="UP000235786"/>
    </source>
</evidence>
<feature type="region of interest" description="Disordered" evidence="1">
    <location>
        <begin position="395"/>
        <end position="426"/>
    </location>
</feature>
<protein>
    <submittedName>
        <fullName evidence="2">Uncharacterized protein</fullName>
    </submittedName>
</protein>
<feature type="compositionally biased region" description="Polar residues" evidence="1">
    <location>
        <begin position="395"/>
        <end position="410"/>
    </location>
</feature>
<organism evidence="2 3">
    <name type="scientific">Hyaloscypha variabilis (strain UAMH 11265 / GT02V1 / F)</name>
    <name type="common">Meliniomyces variabilis</name>
    <dbReference type="NCBI Taxonomy" id="1149755"/>
    <lineage>
        <taxon>Eukaryota</taxon>
        <taxon>Fungi</taxon>
        <taxon>Dikarya</taxon>
        <taxon>Ascomycota</taxon>
        <taxon>Pezizomycotina</taxon>
        <taxon>Leotiomycetes</taxon>
        <taxon>Helotiales</taxon>
        <taxon>Hyaloscyphaceae</taxon>
        <taxon>Hyaloscypha</taxon>
        <taxon>Hyaloscypha variabilis</taxon>
    </lineage>
</organism>
<dbReference type="STRING" id="1149755.A0A2J6REC5"/>
<evidence type="ECO:0000313" key="2">
    <source>
        <dbReference type="EMBL" id="PMD36843.1"/>
    </source>
</evidence>
<gene>
    <name evidence="2" type="ORF">L207DRAFT_586532</name>
</gene>
<reference evidence="2 3" key="1">
    <citation type="submission" date="2016-04" db="EMBL/GenBank/DDBJ databases">
        <title>A degradative enzymes factory behind the ericoid mycorrhizal symbiosis.</title>
        <authorList>
            <consortium name="DOE Joint Genome Institute"/>
            <person name="Martino E."/>
            <person name="Morin E."/>
            <person name="Grelet G."/>
            <person name="Kuo A."/>
            <person name="Kohler A."/>
            <person name="Daghino S."/>
            <person name="Barry K."/>
            <person name="Choi C."/>
            <person name="Cichocki N."/>
            <person name="Clum A."/>
            <person name="Copeland A."/>
            <person name="Hainaut M."/>
            <person name="Haridas S."/>
            <person name="Labutti K."/>
            <person name="Lindquist E."/>
            <person name="Lipzen A."/>
            <person name="Khouja H.-R."/>
            <person name="Murat C."/>
            <person name="Ohm R."/>
            <person name="Olson A."/>
            <person name="Spatafora J."/>
            <person name="Veneault-Fourrey C."/>
            <person name="Henrissat B."/>
            <person name="Grigoriev I."/>
            <person name="Martin F."/>
            <person name="Perotto S."/>
        </authorList>
    </citation>
    <scope>NUCLEOTIDE SEQUENCE [LARGE SCALE GENOMIC DNA]</scope>
    <source>
        <strain evidence="2 3">F</strain>
    </source>
</reference>
<accession>A0A2J6REC5</accession>
<dbReference type="OrthoDB" id="3546187at2759"/>
<dbReference type="EMBL" id="KZ613950">
    <property type="protein sequence ID" value="PMD36843.1"/>
    <property type="molecule type" value="Genomic_DNA"/>
</dbReference>
<feature type="compositionally biased region" description="Basic and acidic residues" evidence="1">
    <location>
        <begin position="182"/>
        <end position="195"/>
    </location>
</feature>
<keyword evidence="3" id="KW-1185">Reference proteome</keyword>
<dbReference type="AlphaFoldDB" id="A0A2J6REC5"/>
<evidence type="ECO:0000256" key="1">
    <source>
        <dbReference type="SAM" id="MobiDB-lite"/>
    </source>
</evidence>
<proteinExistence type="predicted"/>
<feature type="region of interest" description="Disordered" evidence="1">
    <location>
        <begin position="241"/>
        <end position="289"/>
    </location>
</feature>
<name>A0A2J6REC5_HYAVF</name>
<dbReference type="Proteomes" id="UP000235786">
    <property type="component" value="Unassembled WGS sequence"/>
</dbReference>